<evidence type="ECO:0000256" key="1">
    <source>
        <dbReference type="SAM" id="Coils"/>
    </source>
</evidence>
<feature type="transmembrane region" description="Helical" evidence="3">
    <location>
        <begin position="32"/>
        <end position="54"/>
    </location>
</feature>
<keyword evidence="1" id="KW-0175">Coiled coil</keyword>
<dbReference type="EMBL" id="KZ613777">
    <property type="protein sequence ID" value="PMD63878.1"/>
    <property type="molecule type" value="Genomic_DNA"/>
</dbReference>
<dbReference type="InParanoid" id="A0A2J6TLL4"/>
<evidence type="ECO:0000256" key="3">
    <source>
        <dbReference type="SAM" id="Phobius"/>
    </source>
</evidence>
<feature type="coiled-coil region" evidence="1">
    <location>
        <begin position="511"/>
        <end position="573"/>
    </location>
</feature>
<reference evidence="4 5" key="1">
    <citation type="submission" date="2016-04" db="EMBL/GenBank/DDBJ databases">
        <title>A degradative enzymes factory behind the ericoid mycorrhizal symbiosis.</title>
        <authorList>
            <consortium name="DOE Joint Genome Institute"/>
            <person name="Martino E."/>
            <person name="Morin E."/>
            <person name="Grelet G."/>
            <person name="Kuo A."/>
            <person name="Kohler A."/>
            <person name="Daghino S."/>
            <person name="Barry K."/>
            <person name="Choi C."/>
            <person name="Cichocki N."/>
            <person name="Clum A."/>
            <person name="Copeland A."/>
            <person name="Hainaut M."/>
            <person name="Haridas S."/>
            <person name="Labutti K."/>
            <person name="Lindquist E."/>
            <person name="Lipzen A."/>
            <person name="Khouja H.-R."/>
            <person name="Murat C."/>
            <person name="Ohm R."/>
            <person name="Olson A."/>
            <person name="Spatafora J."/>
            <person name="Veneault-Fourrey C."/>
            <person name="Henrissat B."/>
            <person name="Grigoriev I."/>
            <person name="Martin F."/>
            <person name="Perotto S."/>
        </authorList>
    </citation>
    <scope>NUCLEOTIDE SEQUENCE [LARGE SCALE GENOMIC DNA]</scope>
    <source>
        <strain evidence="4 5">E</strain>
    </source>
</reference>
<keyword evidence="3" id="KW-1133">Transmembrane helix</keyword>
<dbReference type="OrthoDB" id="10432837at2759"/>
<accession>A0A2J6TLL4</accession>
<gene>
    <name evidence="4" type="ORF">K444DRAFT_626367</name>
</gene>
<feature type="coiled-coil region" evidence="1">
    <location>
        <begin position="795"/>
        <end position="857"/>
    </location>
</feature>
<keyword evidence="5" id="KW-1185">Reference proteome</keyword>
<feature type="compositionally biased region" description="Basic and acidic residues" evidence="2">
    <location>
        <begin position="678"/>
        <end position="688"/>
    </location>
</feature>
<keyword evidence="3" id="KW-0812">Transmembrane</keyword>
<feature type="compositionally biased region" description="Low complexity" evidence="2">
    <location>
        <begin position="206"/>
        <end position="238"/>
    </location>
</feature>
<feature type="coiled-coil region" evidence="1">
    <location>
        <begin position="267"/>
        <end position="329"/>
    </location>
</feature>
<feature type="region of interest" description="Disordered" evidence="2">
    <location>
        <begin position="661"/>
        <end position="722"/>
    </location>
</feature>
<dbReference type="AlphaFoldDB" id="A0A2J6TLL4"/>
<feature type="compositionally biased region" description="Low complexity" evidence="2">
    <location>
        <begin position="67"/>
        <end position="84"/>
    </location>
</feature>
<dbReference type="Proteomes" id="UP000235371">
    <property type="component" value="Unassembled WGS sequence"/>
</dbReference>
<keyword evidence="3" id="KW-0472">Membrane</keyword>
<dbReference type="RefSeq" id="XP_024740782.1">
    <property type="nucleotide sequence ID" value="XM_024882636.1"/>
</dbReference>
<organism evidence="4 5">
    <name type="scientific">Hyaloscypha bicolor E</name>
    <dbReference type="NCBI Taxonomy" id="1095630"/>
    <lineage>
        <taxon>Eukaryota</taxon>
        <taxon>Fungi</taxon>
        <taxon>Dikarya</taxon>
        <taxon>Ascomycota</taxon>
        <taxon>Pezizomycotina</taxon>
        <taxon>Leotiomycetes</taxon>
        <taxon>Helotiales</taxon>
        <taxon>Hyaloscyphaceae</taxon>
        <taxon>Hyaloscypha</taxon>
        <taxon>Hyaloscypha bicolor</taxon>
    </lineage>
</organism>
<feature type="region of interest" description="Disordered" evidence="2">
    <location>
        <begin position="63"/>
        <end position="84"/>
    </location>
</feature>
<dbReference type="GeneID" id="36590713"/>
<proteinExistence type="predicted"/>
<feature type="coiled-coil region" evidence="1">
    <location>
        <begin position="598"/>
        <end position="632"/>
    </location>
</feature>
<feature type="region of interest" description="Disordered" evidence="2">
    <location>
        <begin position="1"/>
        <end position="22"/>
    </location>
</feature>
<feature type="region of interest" description="Disordered" evidence="2">
    <location>
        <begin position="206"/>
        <end position="239"/>
    </location>
</feature>
<evidence type="ECO:0000256" key="2">
    <source>
        <dbReference type="SAM" id="MobiDB-lite"/>
    </source>
</evidence>
<evidence type="ECO:0000313" key="4">
    <source>
        <dbReference type="EMBL" id="PMD63878.1"/>
    </source>
</evidence>
<protein>
    <submittedName>
        <fullName evidence="4">Uncharacterized protein</fullName>
    </submittedName>
</protein>
<sequence>MAPQRKFYLGRERDGRPGGLTLPEGKPRIIDILFWAGVFGGFVVRVSGLAGFVFQARIHRPAGGAMASTPPAASDQSSASSPLSQSLGIDNLLEEICTTPTTVMHDVDLSKPNPHPIHGVPGNPSPPFSIGMLPNANQYTGVPGHIVASTTLPSICPSQGSQHGMQSPTAPLPARYPAPAPIYNPAQARGTLIYANTPNYSANPVTPSHYSLSSSHSSSLTNPSPTPTSLPTTSQPTTQAQDLQLAAMQPPATISLATQKAREQALAARALKKEEEHTKQLNRMTRENNHLRSQGLIVENEKEKFQQKVKELERQIIKLGKEVLAEKKRGSTLEASASALQESLRLEKRETLRLSSLIGRPAIKETRRQMGVVHNFMVCKKIGTKTHTQRQERLIALMMREIIHQKKVMSHPEHTIQILNYTHQSNIAQLNAEYQQHIQSLQAELSSPNSHLTKPHPPAQEFNAKIEELEIKLKGAQECASTERSNASELGLTVRSLRIDLTNRASDIKDLKQKLTENKDLETKLREADAATERERTKNAELVNRIDGINADLEEHRSEIEDLNEKLKNKGDLESEIRAANYAIGHEHKKNSRFETTIADLKTKLGDLEYENKNLEEKRASLEEQLQMALRDKKTGGFGNTEAVLHNANPQKNTAEDFVGLESGHLDNSDPTGSRPNNEQHQELEIKNGHPQPLIRRANKPKFARPNTPPPGPRRGRDEPEEVYTQRLRRLTQLSLDHNAKLLGQDKGHSAVSDLETTQYQTIEEFLSDPTKCFVAMWEKLDASFSENCELKNEIDRLEDDHNQQSKRLKAKVRKLEATVDGLRQEKRDENMKLKLREQALTKAEKALEQREQWLNRVESGVDAVTMAESSTSSWDNETYDDGSTIFEDPRIYGDIQAAERCSMFADTWHNGGCEVGLQVDNTEVQCPSPVGDIEASQCPNPVGDIETECSGVSGTFPWKLILVDLLVIFLLLAGMLCCTIFKQNPPSEQRPPHTCHISERPHFSMPFSSPDRVPILVCLENGSSNSTPAFSLTVPILDSLVSQLPLFDGPGYEHVTPPEASTGFKSWLWEFMVTGAAQGQFGAAVGSSSLYL</sequence>
<evidence type="ECO:0000313" key="5">
    <source>
        <dbReference type="Proteomes" id="UP000235371"/>
    </source>
</evidence>
<name>A0A2J6TLL4_9HELO</name>